<keyword evidence="2" id="KW-1133">Transmembrane helix</keyword>
<feature type="transmembrane region" description="Helical" evidence="2">
    <location>
        <begin position="64"/>
        <end position="82"/>
    </location>
</feature>
<evidence type="ECO:0000313" key="4">
    <source>
        <dbReference type="Proteomes" id="UP000610966"/>
    </source>
</evidence>
<feature type="region of interest" description="Disordered" evidence="1">
    <location>
        <begin position="1"/>
        <end position="25"/>
    </location>
</feature>
<reference evidence="3" key="1">
    <citation type="submission" date="2021-01" db="EMBL/GenBank/DDBJ databases">
        <title>Whole genome shotgun sequence of Sphaerimonospora thailandensis NBRC 107569.</title>
        <authorList>
            <person name="Komaki H."/>
            <person name="Tamura T."/>
        </authorList>
    </citation>
    <scope>NUCLEOTIDE SEQUENCE</scope>
    <source>
        <strain evidence="3">NBRC 107569</strain>
    </source>
</reference>
<sequence length="418" mass="43050">MSAETPQTRERGAVPPAKAGTPRPGAAVSRLPLLAGAMLSVIAGLWGGLSLLGTGVPVPNPTLATQHGPLMALGFLGTLISLERAVALGRPWGYAAPALAGIGALAGAAGFARPGQVLLTAAAGWFLAVYLVLLARRPCREVVVQMCGAIAWYIGGLLWLRGLPIADLVPWLMAFLVLTIAGERLELAHVGFLPHQEKGRRASDGILAAMGVLGAGVVASVPWPVIGWRVAGLGMVALAGLLSVHDIARRTVRSTGLPRFAAVCLLSGYAWLTLAGALWAVFGRPETGGLYDASLHAVFLGFVMSMVFGHAPVILPAVLRVRLPYHPMLYGPLALLHAALLVRIAGDLGGLPAVRTVGGVLGEVSLLAFAGCAVLSGRLVPTRRTGAAGHTGSARQTGPAHQAGAVSRPSRSHKMESS</sequence>
<feature type="transmembrane region" description="Helical" evidence="2">
    <location>
        <begin position="31"/>
        <end position="52"/>
    </location>
</feature>
<feature type="region of interest" description="Disordered" evidence="1">
    <location>
        <begin position="385"/>
        <end position="418"/>
    </location>
</feature>
<keyword evidence="2" id="KW-0812">Transmembrane</keyword>
<feature type="transmembrane region" description="Helical" evidence="2">
    <location>
        <begin position="294"/>
        <end position="315"/>
    </location>
</feature>
<evidence type="ECO:0000256" key="1">
    <source>
        <dbReference type="SAM" id="MobiDB-lite"/>
    </source>
</evidence>
<accession>A0A8J3VZC3</accession>
<feature type="transmembrane region" description="Helical" evidence="2">
    <location>
        <begin position="230"/>
        <end position="248"/>
    </location>
</feature>
<evidence type="ECO:0000313" key="3">
    <source>
        <dbReference type="EMBL" id="GIH69950.1"/>
    </source>
</evidence>
<protein>
    <submittedName>
        <fullName evidence="3">Uncharacterized protein</fullName>
    </submittedName>
</protein>
<comment type="caution">
    <text evidence="3">The sequence shown here is derived from an EMBL/GenBank/DDBJ whole genome shotgun (WGS) entry which is preliminary data.</text>
</comment>
<feature type="transmembrane region" description="Helical" evidence="2">
    <location>
        <begin position="117"/>
        <end position="135"/>
    </location>
</feature>
<feature type="transmembrane region" description="Helical" evidence="2">
    <location>
        <begin position="94"/>
        <end position="111"/>
    </location>
</feature>
<feature type="transmembrane region" description="Helical" evidence="2">
    <location>
        <begin position="260"/>
        <end position="282"/>
    </location>
</feature>
<evidence type="ECO:0000256" key="2">
    <source>
        <dbReference type="SAM" id="Phobius"/>
    </source>
</evidence>
<dbReference type="RefSeq" id="WP_204015463.1">
    <property type="nucleotide sequence ID" value="NZ_BOOG01000018.1"/>
</dbReference>
<feature type="transmembrane region" description="Helical" evidence="2">
    <location>
        <begin position="327"/>
        <end position="345"/>
    </location>
</feature>
<name>A0A8J3VZC3_9ACTN</name>
<proteinExistence type="predicted"/>
<feature type="transmembrane region" description="Helical" evidence="2">
    <location>
        <begin position="206"/>
        <end position="224"/>
    </location>
</feature>
<gene>
    <name evidence="3" type="ORF">Mth01_22030</name>
</gene>
<feature type="transmembrane region" description="Helical" evidence="2">
    <location>
        <begin position="168"/>
        <end position="185"/>
    </location>
</feature>
<feature type="transmembrane region" description="Helical" evidence="2">
    <location>
        <begin position="142"/>
        <end position="162"/>
    </location>
</feature>
<keyword evidence="2" id="KW-0472">Membrane</keyword>
<dbReference type="Proteomes" id="UP000610966">
    <property type="component" value="Unassembled WGS sequence"/>
</dbReference>
<organism evidence="3 4">
    <name type="scientific">Sphaerimonospora thailandensis</name>
    <dbReference type="NCBI Taxonomy" id="795644"/>
    <lineage>
        <taxon>Bacteria</taxon>
        <taxon>Bacillati</taxon>
        <taxon>Actinomycetota</taxon>
        <taxon>Actinomycetes</taxon>
        <taxon>Streptosporangiales</taxon>
        <taxon>Streptosporangiaceae</taxon>
        <taxon>Sphaerimonospora</taxon>
    </lineage>
</organism>
<feature type="transmembrane region" description="Helical" evidence="2">
    <location>
        <begin position="357"/>
        <end position="375"/>
    </location>
</feature>
<dbReference type="AlphaFoldDB" id="A0A8J3VZC3"/>
<dbReference type="EMBL" id="BOOG01000018">
    <property type="protein sequence ID" value="GIH69950.1"/>
    <property type="molecule type" value="Genomic_DNA"/>
</dbReference>
<keyword evidence="4" id="KW-1185">Reference proteome</keyword>